<dbReference type="RefSeq" id="WP_307203709.1">
    <property type="nucleotide sequence ID" value="NZ_JAUSSU010000004.1"/>
</dbReference>
<dbReference type="EMBL" id="JAUSSU010000004">
    <property type="protein sequence ID" value="MDQ0112787.1"/>
    <property type="molecule type" value="Genomic_DNA"/>
</dbReference>
<organism evidence="1 2">
    <name type="scientific">Paenibacillus harenae</name>
    <dbReference type="NCBI Taxonomy" id="306543"/>
    <lineage>
        <taxon>Bacteria</taxon>
        <taxon>Bacillati</taxon>
        <taxon>Bacillota</taxon>
        <taxon>Bacilli</taxon>
        <taxon>Bacillales</taxon>
        <taxon>Paenibacillaceae</taxon>
        <taxon>Paenibacillus</taxon>
    </lineage>
</organism>
<evidence type="ECO:0008006" key="3">
    <source>
        <dbReference type="Google" id="ProtNLM"/>
    </source>
</evidence>
<name>A0ABT9TZH5_PAEHA</name>
<protein>
    <recommendedName>
        <fullName evidence="3">YqzE family protein</fullName>
    </recommendedName>
</protein>
<proteinExistence type="predicted"/>
<keyword evidence="2" id="KW-1185">Reference proteome</keyword>
<evidence type="ECO:0000313" key="1">
    <source>
        <dbReference type="EMBL" id="MDQ0112787.1"/>
    </source>
</evidence>
<dbReference type="Proteomes" id="UP001229346">
    <property type="component" value="Unassembled WGS sequence"/>
</dbReference>
<accession>A0ABT9TZH5</accession>
<reference evidence="1 2" key="1">
    <citation type="submission" date="2023-07" db="EMBL/GenBank/DDBJ databases">
        <title>Sorghum-associated microbial communities from plants grown in Nebraska, USA.</title>
        <authorList>
            <person name="Schachtman D."/>
        </authorList>
    </citation>
    <scope>NUCLEOTIDE SEQUENCE [LARGE SCALE GENOMIC DNA]</scope>
    <source>
        <strain evidence="1 2">CC482</strain>
    </source>
</reference>
<comment type="caution">
    <text evidence="1">The sequence shown here is derived from an EMBL/GenBank/DDBJ whole genome shotgun (WGS) entry which is preliminary data.</text>
</comment>
<evidence type="ECO:0000313" key="2">
    <source>
        <dbReference type="Proteomes" id="UP001229346"/>
    </source>
</evidence>
<gene>
    <name evidence="1" type="ORF">J2T15_002222</name>
</gene>
<dbReference type="InterPro" id="IPR025622">
    <property type="entry name" value="YqzE"/>
</dbReference>
<sequence length="80" mass="9518">MAKIKGANELAKYMTEQFVTYMETPKEQRKQTRSSAKALREPWLTRWFGWGPASLMIWWKIRAERQNTSAIKRAKTQQEL</sequence>
<dbReference type="Pfam" id="PF14038">
    <property type="entry name" value="YqzE"/>
    <property type="match status" value="1"/>
</dbReference>